<evidence type="ECO:0000313" key="4">
    <source>
        <dbReference type="Proteomes" id="UP000315522"/>
    </source>
</evidence>
<comment type="caution">
    <text evidence="3">The sequence shown here is derived from an EMBL/GenBank/DDBJ whole genome shotgun (WGS) entry which is preliminary data.</text>
</comment>
<keyword evidence="2" id="KW-1133">Transmembrane helix</keyword>
<keyword evidence="2" id="KW-0812">Transmembrane</keyword>
<dbReference type="Proteomes" id="UP000315522">
    <property type="component" value="Unassembled WGS sequence"/>
</dbReference>
<protein>
    <submittedName>
        <fullName evidence="3">Uncharacterized protein</fullName>
    </submittedName>
</protein>
<keyword evidence="4" id="KW-1185">Reference proteome</keyword>
<sequence length="55" mass="5700">MSATTTSSAPSATLTDATGQGQKSEGISIVTFLTALVTAIVVFAIQMFFFLALKN</sequence>
<evidence type="ECO:0000256" key="1">
    <source>
        <dbReference type="SAM" id="MobiDB-lite"/>
    </source>
</evidence>
<proteinExistence type="predicted"/>
<organism evidence="3 4">
    <name type="scientific">Lachnellula willkommii</name>
    <dbReference type="NCBI Taxonomy" id="215461"/>
    <lineage>
        <taxon>Eukaryota</taxon>
        <taxon>Fungi</taxon>
        <taxon>Dikarya</taxon>
        <taxon>Ascomycota</taxon>
        <taxon>Pezizomycotina</taxon>
        <taxon>Leotiomycetes</taxon>
        <taxon>Helotiales</taxon>
        <taxon>Lachnaceae</taxon>
        <taxon>Lachnellula</taxon>
    </lineage>
</organism>
<evidence type="ECO:0000313" key="3">
    <source>
        <dbReference type="EMBL" id="TVY86090.1"/>
    </source>
</evidence>
<name>A0A559LZF7_9HELO</name>
<feature type="region of interest" description="Disordered" evidence="1">
    <location>
        <begin position="1"/>
        <end position="23"/>
    </location>
</feature>
<feature type="compositionally biased region" description="Low complexity" evidence="1">
    <location>
        <begin position="1"/>
        <end position="18"/>
    </location>
</feature>
<feature type="transmembrane region" description="Helical" evidence="2">
    <location>
        <begin position="29"/>
        <end position="53"/>
    </location>
</feature>
<dbReference type="AlphaFoldDB" id="A0A559LZF7"/>
<accession>A0A559LZF7</accession>
<dbReference type="EMBL" id="QGML01004274">
    <property type="protein sequence ID" value="TVY86090.1"/>
    <property type="molecule type" value="Genomic_DNA"/>
</dbReference>
<keyword evidence="2" id="KW-0472">Membrane</keyword>
<feature type="non-terminal residue" evidence="3">
    <location>
        <position position="55"/>
    </location>
</feature>
<reference evidence="3 4" key="1">
    <citation type="submission" date="2018-05" db="EMBL/GenBank/DDBJ databases">
        <title>Genome sequencing and assembly of the regulated plant pathogen Lachnellula willkommii and related sister species for the development of diagnostic species identification markers.</title>
        <authorList>
            <person name="Giroux E."/>
            <person name="Bilodeau G."/>
        </authorList>
    </citation>
    <scope>NUCLEOTIDE SEQUENCE [LARGE SCALE GENOMIC DNA]</scope>
    <source>
        <strain evidence="3 4">CBS 172.35</strain>
    </source>
</reference>
<gene>
    <name evidence="3" type="ORF">LAWI1_G007793</name>
</gene>
<evidence type="ECO:0000256" key="2">
    <source>
        <dbReference type="SAM" id="Phobius"/>
    </source>
</evidence>